<organism evidence="2 3">
    <name type="scientific">Mesorhizobium opportunistum</name>
    <dbReference type="NCBI Taxonomy" id="593909"/>
    <lineage>
        <taxon>Bacteria</taxon>
        <taxon>Pseudomonadati</taxon>
        <taxon>Pseudomonadota</taxon>
        <taxon>Alphaproteobacteria</taxon>
        <taxon>Hyphomicrobiales</taxon>
        <taxon>Phyllobacteriaceae</taxon>
        <taxon>Mesorhizobium</taxon>
    </lineage>
</organism>
<feature type="domain" description="VOC" evidence="1">
    <location>
        <begin position="7"/>
        <end position="123"/>
    </location>
</feature>
<dbReference type="RefSeq" id="WP_352569374.1">
    <property type="nucleotide sequence ID" value="NZ_JAMYMT010000031.1"/>
</dbReference>
<evidence type="ECO:0000259" key="1">
    <source>
        <dbReference type="PROSITE" id="PS51819"/>
    </source>
</evidence>
<dbReference type="Pfam" id="PF00903">
    <property type="entry name" value="Glyoxalase"/>
    <property type="match status" value="1"/>
</dbReference>
<dbReference type="PROSITE" id="PS51819">
    <property type="entry name" value="VOC"/>
    <property type="match status" value="1"/>
</dbReference>
<reference evidence="2 3" key="1">
    <citation type="journal article" date="2024" name="Proc. Natl. Acad. Sci. U.S.A.">
        <title>The evolutionary genomics of adaptation to stress in wild rhizobium bacteria.</title>
        <authorList>
            <person name="Kehlet-Delgado H."/>
            <person name="Montoya A.P."/>
            <person name="Jensen K.T."/>
            <person name="Wendlandt C.E."/>
            <person name="Dexheimer C."/>
            <person name="Roberts M."/>
            <person name="Torres Martinez L."/>
            <person name="Friesen M.L."/>
            <person name="Griffitts J.S."/>
            <person name="Porter S.S."/>
        </authorList>
    </citation>
    <scope>NUCLEOTIDE SEQUENCE [LARGE SCALE GENOMIC DNA]</scope>
    <source>
        <strain evidence="2 3">M0729</strain>
    </source>
</reference>
<dbReference type="Gene3D" id="3.30.720.120">
    <property type="match status" value="1"/>
</dbReference>
<protein>
    <submittedName>
        <fullName evidence="2">VOC family protein</fullName>
    </submittedName>
</protein>
<name>A0ABV1YF24_9HYPH</name>
<gene>
    <name evidence="2" type="ORF">NKI33_11410</name>
</gene>
<dbReference type="Gene3D" id="3.30.720.110">
    <property type="match status" value="1"/>
</dbReference>
<keyword evidence="3" id="KW-1185">Reference proteome</keyword>
<dbReference type="InterPro" id="IPR004360">
    <property type="entry name" value="Glyas_Fos-R_dOase_dom"/>
</dbReference>
<comment type="caution">
    <text evidence="2">The sequence shown here is derived from an EMBL/GenBank/DDBJ whole genome shotgun (WGS) entry which is preliminary data.</text>
</comment>
<dbReference type="InterPro" id="IPR029068">
    <property type="entry name" value="Glyas_Bleomycin-R_OHBP_Dase"/>
</dbReference>
<accession>A0ABV1YF24</accession>
<proteinExistence type="predicted"/>
<evidence type="ECO:0000313" key="2">
    <source>
        <dbReference type="EMBL" id="MER8933572.1"/>
    </source>
</evidence>
<dbReference type="Proteomes" id="UP001464387">
    <property type="component" value="Unassembled WGS sequence"/>
</dbReference>
<dbReference type="PANTHER" id="PTHR34109:SF1">
    <property type="entry name" value="VOC DOMAIN-CONTAINING PROTEIN"/>
    <property type="match status" value="1"/>
</dbReference>
<dbReference type="SUPFAM" id="SSF54593">
    <property type="entry name" value="Glyoxalase/Bleomycin resistance protein/Dihydroxybiphenyl dioxygenase"/>
    <property type="match status" value="1"/>
</dbReference>
<dbReference type="PANTHER" id="PTHR34109">
    <property type="entry name" value="BNAUNNG04460D PROTEIN-RELATED"/>
    <property type="match status" value="1"/>
</dbReference>
<evidence type="ECO:0000313" key="3">
    <source>
        <dbReference type="Proteomes" id="UP001464387"/>
    </source>
</evidence>
<sequence length="147" mass="16230">MIDNRSMPASTVIPVLSYPDVETASQWLCEAFGFEIRLMIGNHRAQLCFADGAVVVTELESGGLTRTGGPFAVMVRVEDVDAHHRRAARHGAAILSRPTSHPYGERQYSCRDLAGHNWTFSQSVADVMPDNWGRIVVENSNDPDMES</sequence>
<dbReference type="EMBL" id="JAMYPJ010000012">
    <property type="protein sequence ID" value="MER8933572.1"/>
    <property type="molecule type" value="Genomic_DNA"/>
</dbReference>
<dbReference type="InterPro" id="IPR037523">
    <property type="entry name" value="VOC_core"/>
</dbReference>